<dbReference type="STRING" id="69293.ENSGACP00000010297"/>
<evidence type="ECO:0000313" key="1">
    <source>
        <dbReference type="Ensembl" id="ENSGACP00000010297.1"/>
    </source>
</evidence>
<reference evidence="1" key="1">
    <citation type="submission" date="2006-01" db="EMBL/GenBank/DDBJ databases">
        <authorList>
            <person name="Lindblad-Toh K."/>
            <person name="Mauceli E."/>
            <person name="Grabherr M."/>
            <person name="Chang J.L."/>
            <person name="Lander E.S."/>
        </authorList>
    </citation>
    <scope>NUCLEOTIDE SEQUENCE [LARGE SCALE GENOMIC DNA]</scope>
</reference>
<dbReference type="InParanoid" id="G3NY77"/>
<dbReference type="AlphaFoldDB" id="G3NY77"/>
<dbReference type="Bgee" id="ENSGACG00000007768">
    <property type="expression patterns" value="Expressed in telencephalon and 13 other cell types or tissues"/>
</dbReference>
<dbReference type="Ensembl" id="ENSGACT00000010319.1">
    <property type="protein sequence ID" value="ENSGACP00000010297.1"/>
    <property type="gene ID" value="ENSGACG00000007768.1"/>
</dbReference>
<accession>G3NY77</accession>
<organism evidence="1">
    <name type="scientific">Gasterosteus aculeatus</name>
    <name type="common">Three-spined stickleback</name>
    <dbReference type="NCBI Taxonomy" id="69293"/>
    <lineage>
        <taxon>Eukaryota</taxon>
        <taxon>Metazoa</taxon>
        <taxon>Chordata</taxon>
        <taxon>Craniata</taxon>
        <taxon>Vertebrata</taxon>
        <taxon>Euteleostomi</taxon>
        <taxon>Actinopterygii</taxon>
        <taxon>Neopterygii</taxon>
        <taxon>Teleostei</taxon>
        <taxon>Neoteleostei</taxon>
        <taxon>Acanthomorphata</taxon>
        <taxon>Eupercaria</taxon>
        <taxon>Perciformes</taxon>
        <taxon>Cottioidei</taxon>
        <taxon>Gasterosteales</taxon>
        <taxon>Gasterosteidae</taxon>
        <taxon>Gasterosteus</taxon>
    </lineage>
</organism>
<sequence>FFAEFNRIATTNLQNDVFDALYPYTSRFLKSKKGGVGETMSELVQQIDSRKSDVTAMHTLVLRGLSVLLGDDPSNLYHTCFDCDHDDAWASVGVLTVIGEDVLLSPNRLHLDAASTAIIVMDDVLNLPLALCLLFGLSYALHLDYPKALKNTFNFIQKAMVGWGQNKLAPKLAPNC</sequence>
<reference evidence="1" key="2">
    <citation type="submission" date="2024-04" db="UniProtKB">
        <authorList>
            <consortium name="Ensembl"/>
        </authorList>
    </citation>
    <scope>IDENTIFICATION</scope>
</reference>
<proteinExistence type="predicted"/>
<protein>
    <submittedName>
        <fullName evidence="1">Uncharacterized protein</fullName>
    </submittedName>
</protein>
<dbReference type="OMA" id="PKLAPNC"/>
<name>G3NY77_GASAC</name>
<dbReference type="eggNOG" id="ENOG502QWAF">
    <property type="taxonomic scope" value="Eukaryota"/>
</dbReference>